<keyword evidence="4" id="KW-0804">Transcription</keyword>
<dbReference type="PANTHER" id="PTHR30055">
    <property type="entry name" value="HTH-TYPE TRANSCRIPTIONAL REGULATOR RUTR"/>
    <property type="match status" value="1"/>
</dbReference>
<dbReference type="PROSITE" id="PS50977">
    <property type="entry name" value="HTH_TETR_2"/>
    <property type="match status" value="1"/>
</dbReference>
<evidence type="ECO:0000256" key="2">
    <source>
        <dbReference type="ARBA" id="ARBA00023015"/>
    </source>
</evidence>
<reference evidence="7" key="1">
    <citation type="journal article" date="2014" name="Int. J. Syst. Evol. Microbiol.">
        <title>Complete genome sequence of Corynebacterium casei LMG S-19264T (=DSM 44701T), isolated from a smear-ripened cheese.</title>
        <authorList>
            <consortium name="US DOE Joint Genome Institute (JGI-PGF)"/>
            <person name="Walter F."/>
            <person name="Albersmeier A."/>
            <person name="Kalinowski J."/>
            <person name="Ruckert C."/>
        </authorList>
    </citation>
    <scope>NUCLEOTIDE SEQUENCE</scope>
    <source>
        <strain evidence="7">KCTC 32255</strain>
    </source>
</reference>
<dbReference type="Gene3D" id="1.10.357.10">
    <property type="entry name" value="Tetracycline Repressor, domain 2"/>
    <property type="match status" value="1"/>
</dbReference>
<evidence type="ECO:0000256" key="3">
    <source>
        <dbReference type="ARBA" id="ARBA00023125"/>
    </source>
</evidence>
<dbReference type="PRINTS" id="PR00455">
    <property type="entry name" value="HTHTETR"/>
</dbReference>
<accession>A0A918PLW4</accession>
<dbReference type="EMBL" id="BMZA01000015">
    <property type="protein sequence ID" value="GGZ13305.1"/>
    <property type="molecule type" value="Genomic_DNA"/>
</dbReference>
<keyword evidence="3 5" id="KW-0238">DNA-binding</keyword>
<dbReference type="SUPFAM" id="SSF48498">
    <property type="entry name" value="Tetracyclin repressor-like, C-terminal domain"/>
    <property type="match status" value="1"/>
</dbReference>
<dbReference type="Gene3D" id="1.10.10.60">
    <property type="entry name" value="Homeodomain-like"/>
    <property type="match status" value="1"/>
</dbReference>
<dbReference type="GO" id="GO:0003700">
    <property type="term" value="F:DNA-binding transcription factor activity"/>
    <property type="evidence" value="ECO:0007669"/>
    <property type="project" value="TreeGrafter"/>
</dbReference>
<evidence type="ECO:0000256" key="4">
    <source>
        <dbReference type="ARBA" id="ARBA00023163"/>
    </source>
</evidence>
<dbReference type="InterPro" id="IPR050109">
    <property type="entry name" value="HTH-type_TetR-like_transc_reg"/>
</dbReference>
<feature type="domain" description="HTH tetR-type" evidence="6">
    <location>
        <begin position="16"/>
        <end position="76"/>
    </location>
</feature>
<dbReference type="PANTHER" id="PTHR30055:SF175">
    <property type="entry name" value="HTH-TYPE TRANSCRIPTIONAL REPRESSOR KSTR2"/>
    <property type="match status" value="1"/>
</dbReference>
<keyword evidence="2" id="KW-0805">Transcription regulation</keyword>
<dbReference type="InterPro" id="IPR009057">
    <property type="entry name" value="Homeodomain-like_sf"/>
</dbReference>
<keyword evidence="8" id="KW-1185">Reference proteome</keyword>
<evidence type="ECO:0000259" key="6">
    <source>
        <dbReference type="PROSITE" id="PS50977"/>
    </source>
</evidence>
<dbReference type="Pfam" id="PF00440">
    <property type="entry name" value="TetR_N"/>
    <property type="match status" value="1"/>
</dbReference>
<evidence type="ECO:0000313" key="7">
    <source>
        <dbReference type="EMBL" id="GGZ13305.1"/>
    </source>
</evidence>
<dbReference type="InterPro" id="IPR041490">
    <property type="entry name" value="KstR2_TetR_C"/>
</dbReference>
<sequence length="241" mass="26998">MTHRPIITKARRLSKDKRMADILHVARAVLRERGSDQFATGEVARLCGVSEGTIYKYFASRRDLLIKVAEAWFEEFVEDEHPHDRSLSVRERLMLGVRQHLSIIRAEPALTRFLLTDLRSDPQYRTMRIYQLNRQAAQRFSNIIADGVASGDFRADADVRLVRNMILGCIEYSIWSYLRGESDFAVESSAQAIADVILRGIAVKEGGGAGLHGELSRLSALIDRMEARDAAQDEPGPAASA</sequence>
<organism evidence="7 8">
    <name type="scientific">Novosphingobium colocasiae</name>
    <dbReference type="NCBI Taxonomy" id="1256513"/>
    <lineage>
        <taxon>Bacteria</taxon>
        <taxon>Pseudomonadati</taxon>
        <taxon>Pseudomonadota</taxon>
        <taxon>Alphaproteobacteria</taxon>
        <taxon>Sphingomonadales</taxon>
        <taxon>Sphingomonadaceae</taxon>
        <taxon>Novosphingobium</taxon>
    </lineage>
</organism>
<dbReference type="Proteomes" id="UP000648075">
    <property type="component" value="Unassembled WGS sequence"/>
</dbReference>
<name>A0A918PLW4_9SPHN</name>
<keyword evidence="1" id="KW-0678">Repressor</keyword>
<comment type="caution">
    <text evidence="7">The sequence shown here is derived from an EMBL/GenBank/DDBJ whole genome shotgun (WGS) entry which is preliminary data.</text>
</comment>
<dbReference type="GO" id="GO:0000976">
    <property type="term" value="F:transcription cis-regulatory region binding"/>
    <property type="evidence" value="ECO:0007669"/>
    <property type="project" value="TreeGrafter"/>
</dbReference>
<dbReference type="InterPro" id="IPR001647">
    <property type="entry name" value="HTH_TetR"/>
</dbReference>
<protein>
    <recommendedName>
        <fullName evidence="6">HTH tetR-type domain-containing protein</fullName>
    </recommendedName>
</protein>
<dbReference type="AlphaFoldDB" id="A0A918PLW4"/>
<feature type="DNA-binding region" description="H-T-H motif" evidence="5">
    <location>
        <begin position="39"/>
        <end position="58"/>
    </location>
</feature>
<evidence type="ECO:0000256" key="1">
    <source>
        <dbReference type="ARBA" id="ARBA00022491"/>
    </source>
</evidence>
<proteinExistence type="predicted"/>
<dbReference type="Pfam" id="PF17932">
    <property type="entry name" value="TetR_C_24"/>
    <property type="match status" value="1"/>
</dbReference>
<evidence type="ECO:0000256" key="5">
    <source>
        <dbReference type="PROSITE-ProRule" id="PRU00335"/>
    </source>
</evidence>
<dbReference type="SUPFAM" id="SSF46689">
    <property type="entry name" value="Homeodomain-like"/>
    <property type="match status" value="1"/>
</dbReference>
<dbReference type="RefSeq" id="WP_189622156.1">
    <property type="nucleotide sequence ID" value="NZ_BMZA01000015.1"/>
</dbReference>
<dbReference type="InterPro" id="IPR036271">
    <property type="entry name" value="Tet_transcr_reg_TetR-rel_C_sf"/>
</dbReference>
<reference evidence="7" key="2">
    <citation type="submission" date="2020-09" db="EMBL/GenBank/DDBJ databases">
        <authorList>
            <person name="Sun Q."/>
            <person name="Kim S."/>
        </authorList>
    </citation>
    <scope>NUCLEOTIDE SEQUENCE</scope>
    <source>
        <strain evidence="7">KCTC 32255</strain>
    </source>
</reference>
<evidence type="ECO:0000313" key="8">
    <source>
        <dbReference type="Proteomes" id="UP000648075"/>
    </source>
</evidence>
<gene>
    <name evidence="7" type="ORF">GCM10011614_30590</name>
</gene>